<keyword evidence="1" id="KW-0521">NADP</keyword>
<feature type="region of interest" description="Disordered" evidence="3">
    <location>
        <begin position="1"/>
        <end position="22"/>
    </location>
</feature>
<keyword evidence="6" id="KW-1185">Reference proteome</keyword>
<dbReference type="Gene3D" id="3.40.50.720">
    <property type="entry name" value="NAD(P)-binding Rossmann-like Domain"/>
    <property type="match status" value="1"/>
</dbReference>
<dbReference type="PANTHER" id="PTHR48106">
    <property type="entry name" value="QUINONE OXIDOREDUCTASE PIG3-RELATED"/>
    <property type="match status" value="1"/>
</dbReference>
<evidence type="ECO:0000256" key="2">
    <source>
        <dbReference type="ARBA" id="ARBA00023002"/>
    </source>
</evidence>
<keyword evidence="2" id="KW-0560">Oxidoreductase</keyword>
<feature type="domain" description="Enoyl reductase (ER)" evidence="4">
    <location>
        <begin position="10"/>
        <end position="316"/>
    </location>
</feature>
<dbReference type="Gene3D" id="3.90.180.10">
    <property type="entry name" value="Medium-chain alcohol dehydrogenases, catalytic domain"/>
    <property type="match status" value="1"/>
</dbReference>
<protein>
    <submittedName>
        <fullName evidence="5">Zinc-binding dehydrogenase</fullName>
    </submittedName>
</protein>
<dbReference type="InterPro" id="IPR013149">
    <property type="entry name" value="ADH-like_C"/>
</dbReference>
<proteinExistence type="predicted"/>
<dbReference type="AlphaFoldDB" id="A0A5S4GP32"/>
<dbReference type="SUPFAM" id="SSF51735">
    <property type="entry name" value="NAD(P)-binding Rossmann-fold domains"/>
    <property type="match status" value="1"/>
</dbReference>
<dbReference type="InterPro" id="IPR013154">
    <property type="entry name" value="ADH-like_N"/>
</dbReference>
<comment type="caution">
    <text evidence="5">The sequence shown here is derived from an EMBL/GenBank/DDBJ whole genome shotgun (WGS) entry which is preliminary data.</text>
</comment>
<reference evidence="5 6" key="1">
    <citation type="submission" date="2019-05" db="EMBL/GenBank/DDBJ databases">
        <title>Draft genome sequence of Nonomuraea zeae DSM 100528.</title>
        <authorList>
            <person name="Saricaoglu S."/>
            <person name="Isik K."/>
        </authorList>
    </citation>
    <scope>NUCLEOTIDE SEQUENCE [LARGE SCALE GENOMIC DNA]</scope>
    <source>
        <strain evidence="5 6">DSM 100528</strain>
    </source>
</reference>
<dbReference type="Pfam" id="PF08240">
    <property type="entry name" value="ADH_N"/>
    <property type="match status" value="1"/>
</dbReference>
<organism evidence="5 6">
    <name type="scientific">Nonomuraea zeae</name>
    <dbReference type="NCBI Taxonomy" id="1642303"/>
    <lineage>
        <taxon>Bacteria</taxon>
        <taxon>Bacillati</taxon>
        <taxon>Actinomycetota</taxon>
        <taxon>Actinomycetes</taxon>
        <taxon>Streptosporangiales</taxon>
        <taxon>Streptosporangiaceae</taxon>
        <taxon>Nonomuraea</taxon>
    </lineage>
</organism>
<evidence type="ECO:0000313" key="5">
    <source>
        <dbReference type="EMBL" id="TMR34559.1"/>
    </source>
</evidence>
<dbReference type="SMART" id="SM00829">
    <property type="entry name" value="PKS_ER"/>
    <property type="match status" value="1"/>
</dbReference>
<dbReference type="GO" id="GO:0016651">
    <property type="term" value="F:oxidoreductase activity, acting on NAD(P)H"/>
    <property type="evidence" value="ECO:0007669"/>
    <property type="project" value="TreeGrafter"/>
</dbReference>
<dbReference type="Pfam" id="PF00107">
    <property type="entry name" value="ADH_zinc_N"/>
    <property type="match status" value="1"/>
</dbReference>
<name>A0A5S4GP32_9ACTN</name>
<dbReference type="RefSeq" id="WP_138690586.1">
    <property type="nucleotide sequence ID" value="NZ_JBHSAZ010000002.1"/>
</dbReference>
<dbReference type="Proteomes" id="UP000306628">
    <property type="component" value="Unassembled WGS sequence"/>
</dbReference>
<evidence type="ECO:0000256" key="1">
    <source>
        <dbReference type="ARBA" id="ARBA00022857"/>
    </source>
</evidence>
<evidence type="ECO:0000313" key="6">
    <source>
        <dbReference type="Proteomes" id="UP000306628"/>
    </source>
</evidence>
<dbReference type="SUPFAM" id="SSF50129">
    <property type="entry name" value="GroES-like"/>
    <property type="match status" value="1"/>
</dbReference>
<dbReference type="GO" id="GO:0070402">
    <property type="term" value="F:NADPH binding"/>
    <property type="evidence" value="ECO:0007669"/>
    <property type="project" value="TreeGrafter"/>
</dbReference>
<feature type="compositionally biased region" description="Basic and acidic residues" evidence="3">
    <location>
        <begin position="10"/>
        <end position="22"/>
    </location>
</feature>
<evidence type="ECO:0000256" key="3">
    <source>
        <dbReference type="SAM" id="MobiDB-lite"/>
    </source>
</evidence>
<sequence>MRAIVLTEKGGPEKLEPADLPRPRPAAGQILIRAQAVGVGFAETQIRAGTLPFPLPLPAVLGAEAAGEVVEVGEGVDETLLGSARVGVTGGLGAYAEYVAMPAAMTCPVPDGVTPAAALAVAAPGAIALGLLHRARLDGGETVLVEAGTSSVGTYLVRHAKEFGAARVIATAGSPAKRERAAALGADLVLDHGAPGWQDKLPGDVDAAFESIGGTSARRVLDHLTPGSGRLLYYGMLSGEPAAVTAADLMERGVTLIGCSGPGWAGQVFGTHYPEMLARLASGRSDAYIDRTLPLEQAAEAHRLLESRAATGRILLTP</sequence>
<dbReference type="InterPro" id="IPR011032">
    <property type="entry name" value="GroES-like_sf"/>
</dbReference>
<dbReference type="OrthoDB" id="5195079at2"/>
<gene>
    <name evidence="5" type="ORF">ETD85_16485</name>
</gene>
<dbReference type="InterPro" id="IPR020843">
    <property type="entry name" value="ER"/>
</dbReference>
<evidence type="ECO:0000259" key="4">
    <source>
        <dbReference type="SMART" id="SM00829"/>
    </source>
</evidence>
<dbReference type="InterPro" id="IPR036291">
    <property type="entry name" value="NAD(P)-bd_dom_sf"/>
</dbReference>
<dbReference type="EMBL" id="VCKX01000043">
    <property type="protein sequence ID" value="TMR34559.1"/>
    <property type="molecule type" value="Genomic_DNA"/>
</dbReference>
<accession>A0A5S4GP32</accession>